<reference evidence="3" key="1">
    <citation type="submission" date="2016-06" db="UniProtKB">
        <authorList>
            <consortium name="WormBaseParasite"/>
        </authorList>
    </citation>
    <scope>IDENTIFICATION</scope>
</reference>
<gene>
    <name evidence="1" type="ORF">OFLC_LOCUS11484</name>
</gene>
<keyword evidence="2" id="KW-1185">Reference proteome</keyword>
<organism evidence="3">
    <name type="scientific">Onchocerca flexuosa</name>
    <dbReference type="NCBI Taxonomy" id="387005"/>
    <lineage>
        <taxon>Eukaryota</taxon>
        <taxon>Metazoa</taxon>
        <taxon>Ecdysozoa</taxon>
        <taxon>Nematoda</taxon>
        <taxon>Chromadorea</taxon>
        <taxon>Rhabditida</taxon>
        <taxon>Spirurina</taxon>
        <taxon>Spiruromorpha</taxon>
        <taxon>Filarioidea</taxon>
        <taxon>Onchocercidae</taxon>
        <taxon>Onchocerca</taxon>
    </lineage>
</organism>
<dbReference type="Proteomes" id="UP000267606">
    <property type="component" value="Unassembled WGS sequence"/>
</dbReference>
<evidence type="ECO:0000313" key="3">
    <source>
        <dbReference type="WBParaSite" id="OFLC_0001149001-mRNA-1"/>
    </source>
</evidence>
<proteinExistence type="predicted"/>
<accession>A0A183HVH8</accession>
<evidence type="ECO:0000313" key="2">
    <source>
        <dbReference type="Proteomes" id="UP000267606"/>
    </source>
</evidence>
<sequence length="65" mass="7425">MTSEEYNQIGQIGEKGCCMNFPNSTTLHQDTPDFVKQRVENTSRMLKNHRLYVKLEDPAPIKGKG</sequence>
<dbReference type="EMBL" id="UZAJ01016627">
    <property type="protein sequence ID" value="VDO76799.1"/>
    <property type="molecule type" value="Genomic_DNA"/>
</dbReference>
<protein>
    <submittedName>
        <fullName evidence="3">Aminopeptidase</fullName>
    </submittedName>
</protein>
<name>A0A183HVH8_9BILA</name>
<reference evidence="1 2" key="2">
    <citation type="submission" date="2018-11" db="EMBL/GenBank/DDBJ databases">
        <authorList>
            <consortium name="Pathogen Informatics"/>
        </authorList>
    </citation>
    <scope>NUCLEOTIDE SEQUENCE [LARGE SCALE GENOMIC DNA]</scope>
</reference>
<dbReference type="WBParaSite" id="OFLC_0001149001-mRNA-1">
    <property type="protein sequence ID" value="OFLC_0001149001-mRNA-1"/>
    <property type="gene ID" value="OFLC_0001149001"/>
</dbReference>
<dbReference type="AlphaFoldDB" id="A0A183HVH8"/>
<evidence type="ECO:0000313" key="1">
    <source>
        <dbReference type="EMBL" id="VDO76799.1"/>
    </source>
</evidence>